<comment type="caution">
    <text evidence="2">The sequence shown here is derived from an EMBL/GenBank/DDBJ whole genome shotgun (WGS) entry which is preliminary data.</text>
</comment>
<sequence>MKKATATAHKEPEITTDMRDLFSVQLQRLAGLSSRIAAMTIPQHFAITVLEWRTLAILDYLGQAPLVQVAKHASVLKSQMSRIVTNLTKRELIERQPNPEDGRSALLCLSAEGKEMVHRILDDSLERNERMLSGISATELKQLRELMQRVYNNSLEYYGELKKNNPYNLSPENDDEE</sequence>
<name>A0A2W0EWU3_PSEJE</name>
<dbReference type="PANTHER" id="PTHR33164:SF94">
    <property type="entry name" value="TRANSCRIPTIONAL REGULATORY PROTEIN-RELATED"/>
    <property type="match status" value="1"/>
</dbReference>
<organism evidence="2 3">
    <name type="scientific">Pseudomonas jessenii</name>
    <dbReference type="NCBI Taxonomy" id="77298"/>
    <lineage>
        <taxon>Bacteria</taxon>
        <taxon>Pseudomonadati</taxon>
        <taxon>Pseudomonadota</taxon>
        <taxon>Gammaproteobacteria</taxon>
        <taxon>Pseudomonadales</taxon>
        <taxon>Pseudomonadaceae</taxon>
        <taxon>Pseudomonas</taxon>
    </lineage>
</organism>
<dbReference type="InterPro" id="IPR036390">
    <property type="entry name" value="WH_DNA-bd_sf"/>
</dbReference>
<feature type="domain" description="HTH marR-type" evidence="1">
    <location>
        <begin position="18"/>
        <end position="152"/>
    </location>
</feature>
<dbReference type="SMART" id="SM00347">
    <property type="entry name" value="HTH_MARR"/>
    <property type="match status" value="1"/>
</dbReference>
<dbReference type="Proteomes" id="UP000247437">
    <property type="component" value="Unassembled WGS sequence"/>
</dbReference>
<dbReference type="InterPro" id="IPR039422">
    <property type="entry name" value="MarR/SlyA-like"/>
</dbReference>
<dbReference type="SUPFAM" id="SSF46785">
    <property type="entry name" value="Winged helix' DNA-binding domain"/>
    <property type="match status" value="1"/>
</dbReference>
<dbReference type="PRINTS" id="PR00598">
    <property type="entry name" value="HTHMARR"/>
</dbReference>
<accession>A0A2W0EWU3</accession>
<reference evidence="2 3" key="1">
    <citation type="journal article" date="2018" name="Appl. Microbiol. Biotechnol.">
        <title>Characterization of the caprolactam degradation pathway in Pseudomonas jessenii using mass spectrometry-based proteomics.</title>
        <authorList>
            <person name="Otzen M."/>
            <person name="Palacio C."/>
            <person name="Janssen D.B."/>
        </authorList>
    </citation>
    <scope>NUCLEOTIDE SEQUENCE [LARGE SCALE GENOMIC DNA]</scope>
    <source>
        <strain evidence="2 3">GO3</strain>
    </source>
</reference>
<dbReference type="InterPro" id="IPR000835">
    <property type="entry name" value="HTH_MarR-typ"/>
</dbReference>
<dbReference type="AlphaFoldDB" id="A0A2W0EWU3"/>
<gene>
    <name evidence="2" type="ORF">CRX42_01600</name>
</gene>
<dbReference type="GO" id="GO:0003700">
    <property type="term" value="F:DNA-binding transcription factor activity"/>
    <property type="evidence" value="ECO:0007669"/>
    <property type="project" value="InterPro"/>
</dbReference>
<dbReference type="GO" id="GO:0006950">
    <property type="term" value="P:response to stress"/>
    <property type="evidence" value="ECO:0007669"/>
    <property type="project" value="TreeGrafter"/>
</dbReference>
<evidence type="ECO:0000259" key="1">
    <source>
        <dbReference type="PROSITE" id="PS50995"/>
    </source>
</evidence>
<evidence type="ECO:0000313" key="2">
    <source>
        <dbReference type="EMBL" id="PYY72336.1"/>
    </source>
</evidence>
<dbReference type="Gene3D" id="1.10.10.10">
    <property type="entry name" value="Winged helix-like DNA-binding domain superfamily/Winged helix DNA-binding domain"/>
    <property type="match status" value="1"/>
</dbReference>
<dbReference type="PROSITE" id="PS50995">
    <property type="entry name" value="HTH_MARR_2"/>
    <property type="match status" value="1"/>
</dbReference>
<dbReference type="EMBL" id="PDLL01000007">
    <property type="protein sequence ID" value="PYY72336.1"/>
    <property type="molecule type" value="Genomic_DNA"/>
</dbReference>
<dbReference type="PANTHER" id="PTHR33164">
    <property type="entry name" value="TRANSCRIPTIONAL REGULATOR, MARR FAMILY"/>
    <property type="match status" value="1"/>
</dbReference>
<evidence type="ECO:0000313" key="3">
    <source>
        <dbReference type="Proteomes" id="UP000247437"/>
    </source>
</evidence>
<protein>
    <recommendedName>
        <fullName evidence="1">HTH marR-type domain-containing protein</fullName>
    </recommendedName>
</protein>
<dbReference type="Pfam" id="PF01047">
    <property type="entry name" value="MarR"/>
    <property type="match status" value="1"/>
</dbReference>
<dbReference type="InterPro" id="IPR036388">
    <property type="entry name" value="WH-like_DNA-bd_sf"/>
</dbReference>
<proteinExistence type="predicted"/>
<dbReference type="RefSeq" id="WP_110657037.1">
    <property type="nucleotide sequence ID" value="NZ_PDLL01000007.1"/>
</dbReference>
<dbReference type="OrthoDB" id="32523at2"/>